<gene>
    <name evidence="1" type="ORF">GCM10011415_01500</name>
</gene>
<dbReference type="RefSeq" id="WP_188787869.1">
    <property type="nucleotide sequence ID" value="NZ_BMJV01000001.1"/>
</dbReference>
<proteinExistence type="predicted"/>
<comment type="caution">
    <text evidence="1">The sequence shown here is derived from an EMBL/GenBank/DDBJ whole genome shotgun (WGS) entry which is preliminary data.</text>
</comment>
<reference evidence="1" key="1">
    <citation type="journal article" date="2014" name="Int. J. Syst. Evol. Microbiol.">
        <title>Complete genome sequence of Corynebacterium casei LMG S-19264T (=DSM 44701T), isolated from a smear-ripened cheese.</title>
        <authorList>
            <consortium name="US DOE Joint Genome Institute (JGI-PGF)"/>
            <person name="Walter F."/>
            <person name="Albersmeier A."/>
            <person name="Kalinowski J."/>
            <person name="Ruckert C."/>
        </authorList>
    </citation>
    <scope>NUCLEOTIDE SEQUENCE</scope>
    <source>
        <strain evidence="1">CGMCC 1.15762</strain>
    </source>
</reference>
<protein>
    <submittedName>
        <fullName evidence="1">Uncharacterized protein</fullName>
    </submittedName>
</protein>
<keyword evidence="2" id="KW-1185">Reference proteome</keyword>
<accession>A0A8J2ZGE7</accession>
<dbReference type="AlphaFoldDB" id="A0A8J2ZGE7"/>
<organism evidence="1 2">
    <name type="scientific">Salipiger pallidus</name>
    <dbReference type="NCBI Taxonomy" id="1775170"/>
    <lineage>
        <taxon>Bacteria</taxon>
        <taxon>Pseudomonadati</taxon>
        <taxon>Pseudomonadota</taxon>
        <taxon>Alphaproteobacteria</taxon>
        <taxon>Rhodobacterales</taxon>
        <taxon>Roseobacteraceae</taxon>
        <taxon>Salipiger</taxon>
    </lineage>
</organism>
<dbReference type="Proteomes" id="UP000617145">
    <property type="component" value="Unassembled WGS sequence"/>
</dbReference>
<evidence type="ECO:0000313" key="1">
    <source>
        <dbReference type="EMBL" id="GGG59352.1"/>
    </source>
</evidence>
<name>A0A8J2ZGE7_9RHOB</name>
<reference evidence="1" key="2">
    <citation type="submission" date="2020-09" db="EMBL/GenBank/DDBJ databases">
        <authorList>
            <person name="Sun Q."/>
            <person name="Zhou Y."/>
        </authorList>
    </citation>
    <scope>NUCLEOTIDE SEQUENCE</scope>
    <source>
        <strain evidence="1">CGMCC 1.15762</strain>
    </source>
</reference>
<sequence>MRIRMNTATTVLSTDATTVRTMTVMTMQSSTATTKVMYRGSQPRAVQDDTVPRQLVNGVWQLFGAPKRRKRAEVRHPKQTPVLVPTR</sequence>
<evidence type="ECO:0000313" key="2">
    <source>
        <dbReference type="Proteomes" id="UP000617145"/>
    </source>
</evidence>
<dbReference type="EMBL" id="BMJV01000001">
    <property type="protein sequence ID" value="GGG59352.1"/>
    <property type="molecule type" value="Genomic_DNA"/>
</dbReference>